<proteinExistence type="predicted"/>
<dbReference type="STRING" id="1045558.SAMN05216175_11577"/>
<dbReference type="Proteomes" id="UP000198623">
    <property type="component" value="Unassembled WGS sequence"/>
</dbReference>
<keyword evidence="2" id="KW-1185">Reference proteome</keyword>
<evidence type="ECO:0000313" key="1">
    <source>
        <dbReference type="EMBL" id="SFG84590.1"/>
    </source>
</evidence>
<dbReference type="OrthoDB" id="6226252at2"/>
<gene>
    <name evidence="1" type="ORF">SAMN05216175_11577</name>
</gene>
<dbReference type="AlphaFoldDB" id="A0A1I2V623"/>
<name>A0A1I2V623_9GAMM</name>
<organism evidence="1 2">
    <name type="scientific">Neptunomonas qingdaonensis</name>
    <dbReference type="NCBI Taxonomy" id="1045558"/>
    <lineage>
        <taxon>Bacteria</taxon>
        <taxon>Pseudomonadati</taxon>
        <taxon>Pseudomonadota</taxon>
        <taxon>Gammaproteobacteria</taxon>
        <taxon>Oceanospirillales</taxon>
        <taxon>Oceanospirillaceae</taxon>
        <taxon>Neptunomonas</taxon>
    </lineage>
</organism>
<reference evidence="2" key="1">
    <citation type="submission" date="2016-10" db="EMBL/GenBank/DDBJ databases">
        <authorList>
            <person name="Varghese N."/>
            <person name="Submissions S."/>
        </authorList>
    </citation>
    <scope>NUCLEOTIDE SEQUENCE [LARGE SCALE GENOMIC DNA]</scope>
    <source>
        <strain evidence="2">CGMCC 1.10971</strain>
    </source>
</reference>
<evidence type="ECO:0000313" key="2">
    <source>
        <dbReference type="Proteomes" id="UP000198623"/>
    </source>
</evidence>
<protein>
    <submittedName>
        <fullName evidence="1">Uncharacterized protein</fullName>
    </submittedName>
</protein>
<dbReference type="RefSeq" id="WP_090729904.1">
    <property type="nucleotide sequence ID" value="NZ_FOOU01000015.1"/>
</dbReference>
<sequence>MRVVSQYFLNASQTMILTVIVFLFMSIADPVSAAFCSLRDPVLAIQRLYPGVTRHRSIVRPIDQEIRNQVAARLPFTLHHNEIGKHTLYQVMDDDHLIGFVQARSELSDWGMVEIAWAISPDMRIVGLIFQRCRSSDCNETLKNKVLVAFRGRSFTRLLGLMSADGESLSEEGKAFFSPDSAMPLLMLSSALKTLAVTELAWGDVISAQQK</sequence>
<dbReference type="EMBL" id="FOOU01000015">
    <property type="protein sequence ID" value="SFG84590.1"/>
    <property type="molecule type" value="Genomic_DNA"/>
</dbReference>
<accession>A0A1I2V623</accession>